<evidence type="ECO:0000313" key="2">
    <source>
        <dbReference type="Proteomes" id="UP001058974"/>
    </source>
</evidence>
<protein>
    <submittedName>
        <fullName evidence="1">Uncharacterized protein</fullName>
    </submittedName>
</protein>
<evidence type="ECO:0000313" key="1">
    <source>
        <dbReference type="EMBL" id="KAI5411970.1"/>
    </source>
</evidence>
<name>A0A9D4X4D8_PEA</name>
<dbReference type="EMBL" id="JAMSHJ010000005">
    <property type="protein sequence ID" value="KAI5411970.1"/>
    <property type="molecule type" value="Genomic_DNA"/>
</dbReference>
<organism evidence="1 2">
    <name type="scientific">Pisum sativum</name>
    <name type="common">Garden pea</name>
    <name type="synonym">Lathyrus oleraceus</name>
    <dbReference type="NCBI Taxonomy" id="3888"/>
    <lineage>
        <taxon>Eukaryota</taxon>
        <taxon>Viridiplantae</taxon>
        <taxon>Streptophyta</taxon>
        <taxon>Embryophyta</taxon>
        <taxon>Tracheophyta</taxon>
        <taxon>Spermatophyta</taxon>
        <taxon>Magnoliopsida</taxon>
        <taxon>eudicotyledons</taxon>
        <taxon>Gunneridae</taxon>
        <taxon>Pentapetalae</taxon>
        <taxon>rosids</taxon>
        <taxon>fabids</taxon>
        <taxon>Fabales</taxon>
        <taxon>Fabaceae</taxon>
        <taxon>Papilionoideae</taxon>
        <taxon>50 kb inversion clade</taxon>
        <taxon>NPAAA clade</taxon>
        <taxon>Hologalegina</taxon>
        <taxon>IRL clade</taxon>
        <taxon>Fabeae</taxon>
        <taxon>Lathyrus</taxon>
    </lineage>
</organism>
<comment type="caution">
    <text evidence="1">The sequence shown here is derived from an EMBL/GenBank/DDBJ whole genome shotgun (WGS) entry which is preliminary data.</text>
</comment>
<accession>A0A9D4X4D8</accession>
<reference evidence="1 2" key="1">
    <citation type="journal article" date="2022" name="Nat. Genet.">
        <title>Improved pea reference genome and pan-genome highlight genomic features and evolutionary characteristics.</title>
        <authorList>
            <person name="Yang T."/>
            <person name="Liu R."/>
            <person name="Luo Y."/>
            <person name="Hu S."/>
            <person name="Wang D."/>
            <person name="Wang C."/>
            <person name="Pandey M.K."/>
            <person name="Ge S."/>
            <person name="Xu Q."/>
            <person name="Li N."/>
            <person name="Li G."/>
            <person name="Huang Y."/>
            <person name="Saxena R.K."/>
            <person name="Ji Y."/>
            <person name="Li M."/>
            <person name="Yan X."/>
            <person name="He Y."/>
            <person name="Liu Y."/>
            <person name="Wang X."/>
            <person name="Xiang C."/>
            <person name="Varshney R.K."/>
            <person name="Ding H."/>
            <person name="Gao S."/>
            <person name="Zong X."/>
        </authorList>
    </citation>
    <scope>NUCLEOTIDE SEQUENCE [LARGE SCALE GENOMIC DNA]</scope>
    <source>
        <strain evidence="1 2">cv. Zhongwan 6</strain>
    </source>
</reference>
<keyword evidence="2" id="KW-1185">Reference proteome</keyword>
<sequence length="119" mass="13222">MDVFYVDFHHGGQFDDMSTYLGGELVNDIGAIELINLSKTNGKIDLYIVHPISQSDVVEVVDVQPVLTYVQPTEQQTEGQPKILETLPEILDTKTLSKIPDTETLSKIPDTETLPEIHG</sequence>
<dbReference type="AlphaFoldDB" id="A0A9D4X4D8"/>
<dbReference type="Gramene" id="Psat05G0687200-T1">
    <property type="protein sequence ID" value="KAI5411970.1"/>
    <property type="gene ID" value="KIW84_056872"/>
</dbReference>
<proteinExistence type="predicted"/>
<gene>
    <name evidence="1" type="ORF">KIW84_056872</name>
</gene>
<dbReference type="Proteomes" id="UP001058974">
    <property type="component" value="Chromosome 5"/>
</dbReference>